<reference evidence="1" key="1">
    <citation type="submission" date="2019-04" db="EMBL/GenBank/DDBJ databases">
        <title>Microbes associate with the intestines of laboratory mice.</title>
        <authorList>
            <person name="Navarre W."/>
            <person name="Wong E."/>
            <person name="Huang K."/>
            <person name="Tropini C."/>
            <person name="Ng K."/>
            <person name="Yu B."/>
        </authorList>
    </citation>
    <scope>NUCLEOTIDE SEQUENCE</scope>
    <source>
        <strain evidence="1">NM04_E33</strain>
    </source>
</reference>
<dbReference type="Proteomes" id="UP000306319">
    <property type="component" value="Unassembled WGS sequence"/>
</dbReference>
<name>A0AC61RI65_9BACT</name>
<keyword evidence="2" id="KW-1185">Reference proteome</keyword>
<comment type="caution">
    <text evidence="1">The sequence shown here is derived from an EMBL/GenBank/DDBJ whole genome shotgun (WGS) entry which is preliminary data.</text>
</comment>
<dbReference type="EMBL" id="SRYB01000006">
    <property type="protein sequence ID" value="TGY79536.1"/>
    <property type="molecule type" value="Genomic_DNA"/>
</dbReference>
<proteinExistence type="predicted"/>
<evidence type="ECO:0000313" key="2">
    <source>
        <dbReference type="Proteomes" id="UP000306319"/>
    </source>
</evidence>
<protein>
    <submittedName>
        <fullName evidence="1">Uncharacterized protein</fullName>
    </submittedName>
</protein>
<sequence>MTRYIKHTYPLLLVFMTIVFHGCVDDGLGFSDNFRDGETTVSLEASFSPFSEGDLTRASGTDGKILDKLNDLCILVYDKDGILLKDRDGKEYINEINLNDYTVADVERDDTNASNGASAETTTKSVNGISLTLPFGEYYIVAVANIKGGTMEFLQNNKTDCNTLDGLRGMKMEWDSSDIANNGEMLGYFASENADPPRSSSSFQKVQINRPGIKLRAWLRRCASKITIDFDGSGLRENIYVYIKEARIYDITKNCTLGFGAASSNNENETDYNNSAKKKEDLLENESNNQSISYLTDKENPDTESKNIEYISWPCITKGDPYLNGQENFHNEDANALYFYENMQGDLPEGESKIPHFDINTGSVAGADIKKDGKEFGTYIEVVAHYKSNDNSNLADYDIKYRFMIGKDVTVNCDAERNYHYKLTLRLRGNGNDYDWHIDYNEEPGFDVPNPWYVSYLYNHDATLPFKYIPPEGYEVTGMKAEITENPWYPTGLGVEDLNDSKKPLTSTTPSGDNPDPYKDPDNRDPGNGFLSLRQTDKIVITDIDASGNTFPGYNKGAHNINNQYYTGANGGMARDRRIYMEDKIIKDDAQGEIDKFSYKKDGEKYSFSIPLFTRPKIMVKQTGYSGNNPFVGYQRVARVKITATIRKIGGTETLTKDADINVVQVRRVVNPKGVYRKNGNFAPFHVRMMYLSSDEADAKFEIIKSRGPWKAEIIGDANFITLDGKQTTSGSTGSDIDFNIRFNRMSTGNKNAVVRIKYHNYTCTHLIFVRQGYAPQDIAYEGKQYPLVGEGENAIPTTTSTTTKWNTFNMISKNLMASDPRDEGSLFKFGNSEDPIDAINNAYSHGGVEFYTTPTDNEFIDQTPEEFQITDENGNFKSTKKTWSGIKSNDNGFDRDGLTDETTKTATVRDFEQLYLSDHVQFGYGVLYADGATETQSDINMAYGWYRRDTSPEANEKGMRGVFAYYWNRDKPTDSYNGRNIFFPIGRSGFGHRKQGYYISVWGTKNYLEDEKNINKGILRYASTSFEPKSSLFSKDAPLFVSLYRKTGAVYWARNKVKPGEFLQWNATTDTNDGAIAYALDFNYFTFDVNVLYYANTGGGQDACFVRTVTRSGND</sequence>
<evidence type="ECO:0000313" key="1">
    <source>
        <dbReference type="EMBL" id="TGY79536.1"/>
    </source>
</evidence>
<accession>A0AC61RI65</accession>
<gene>
    <name evidence="1" type="ORF">E5331_05855</name>
</gene>
<organism evidence="1 2">
    <name type="scientific">Lepagella muris</name>
    <dbReference type="NCBI Taxonomy" id="3032870"/>
    <lineage>
        <taxon>Bacteria</taxon>
        <taxon>Pseudomonadati</taxon>
        <taxon>Bacteroidota</taxon>
        <taxon>Bacteroidia</taxon>
        <taxon>Bacteroidales</taxon>
        <taxon>Muribaculaceae</taxon>
        <taxon>Lepagella</taxon>
    </lineage>
</organism>